<proteinExistence type="predicted"/>
<dbReference type="Proteomes" id="UP001185737">
    <property type="component" value="Unassembled WGS sequence"/>
</dbReference>
<keyword evidence="4" id="KW-0949">S-adenosyl-L-methionine</keyword>
<reference evidence="7 8" key="1">
    <citation type="submission" date="2023-10" db="EMBL/GenBank/DDBJ databases">
        <title>Development of a sustainable strategy for remediation of hydrocarbon-contaminated territories based on the waste exchange concept.</title>
        <authorList>
            <person name="Krivoruchko A."/>
        </authorList>
    </citation>
    <scope>NUCLEOTIDE SEQUENCE [LARGE SCALE GENOMIC DNA]</scope>
    <source>
        <strain evidence="7 8">IEGM 60</strain>
    </source>
</reference>
<dbReference type="InterPro" id="IPR047939">
    <property type="entry name" value="BREX_1_PglX"/>
</dbReference>
<feature type="domain" description="Type II methyltransferase M.TaqI-like" evidence="6">
    <location>
        <begin position="329"/>
        <end position="557"/>
    </location>
</feature>
<keyword evidence="3 7" id="KW-0808">Transferase</keyword>
<dbReference type="EC" id="2.1.1.72" evidence="1"/>
<dbReference type="GO" id="GO:0009007">
    <property type="term" value="F:site-specific DNA-methyltransferase (adenine-specific) activity"/>
    <property type="evidence" value="ECO:0007669"/>
    <property type="project" value="UniProtKB-EC"/>
</dbReference>
<dbReference type="NCBIfam" id="NF033452">
    <property type="entry name" value="BREX_1_MTaseX"/>
    <property type="match status" value="1"/>
</dbReference>
<evidence type="ECO:0000256" key="1">
    <source>
        <dbReference type="ARBA" id="ARBA00011900"/>
    </source>
</evidence>
<dbReference type="Pfam" id="PF07669">
    <property type="entry name" value="Eco57I"/>
    <property type="match status" value="1"/>
</dbReference>
<accession>A0ABU4CDE1</accession>
<dbReference type="PRINTS" id="PR00507">
    <property type="entry name" value="N12N6MTFRASE"/>
</dbReference>
<dbReference type="Gene3D" id="3.40.50.150">
    <property type="entry name" value="Vaccinia Virus protein VP39"/>
    <property type="match status" value="1"/>
</dbReference>
<dbReference type="RefSeq" id="WP_317568536.1">
    <property type="nucleotide sequence ID" value="NZ_JAWLKA010000006.1"/>
</dbReference>
<comment type="caution">
    <text evidence="7">The sequence shown here is derived from an EMBL/GenBank/DDBJ whole genome shotgun (WGS) entry which is preliminary data.</text>
</comment>
<dbReference type="InterPro" id="IPR011639">
    <property type="entry name" value="MethylTrfase_TaqI-like_dom"/>
</dbReference>
<dbReference type="GO" id="GO:0032259">
    <property type="term" value="P:methylation"/>
    <property type="evidence" value="ECO:0007669"/>
    <property type="project" value="UniProtKB-KW"/>
</dbReference>
<name>A0ABU4CDE1_RHOJO</name>
<evidence type="ECO:0000259" key="6">
    <source>
        <dbReference type="Pfam" id="PF07669"/>
    </source>
</evidence>
<evidence type="ECO:0000256" key="4">
    <source>
        <dbReference type="ARBA" id="ARBA00022691"/>
    </source>
</evidence>
<dbReference type="PANTHER" id="PTHR33841:SF1">
    <property type="entry name" value="DNA METHYLTRANSFERASE A"/>
    <property type="match status" value="1"/>
</dbReference>
<evidence type="ECO:0000256" key="5">
    <source>
        <dbReference type="ARBA" id="ARBA00047942"/>
    </source>
</evidence>
<comment type="catalytic activity">
    <reaction evidence="5">
        <text>a 2'-deoxyadenosine in DNA + S-adenosyl-L-methionine = an N(6)-methyl-2'-deoxyadenosine in DNA + S-adenosyl-L-homocysteine + H(+)</text>
        <dbReference type="Rhea" id="RHEA:15197"/>
        <dbReference type="Rhea" id="RHEA-COMP:12418"/>
        <dbReference type="Rhea" id="RHEA-COMP:12419"/>
        <dbReference type="ChEBI" id="CHEBI:15378"/>
        <dbReference type="ChEBI" id="CHEBI:57856"/>
        <dbReference type="ChEBI" id="CHEBI:59789"/>
        <dbReference type="ChEBI" id="CHEBI:90615"/>
        <dbReference type="ChEBI" id="CHEBI:90616"/>
        <dbReference type="EC" id="2.1.1.72"/>
    </reaction>
</comment>
<dbReference type="SUPFAM" id="SSF53335">
    <property type="entry name" value="S-adenosyl-L-methionine-dependent methyltransferases"/>
    <property type="match status" value="1"/>
</dbReference>
<dbReference type="InterPro" id="IPR050953">
    <property type="entry name" value="N4_N6_ade-DNA_methylase"/>
</dbReference>
<keyword evidence="2 7" id="KW-0489">Methyltransferase</keyword>
<sequence length="1173" mass="131248">MMKNTTALKAFATSSRITLIEQMTGRVKQLLDDPKVAAEYPRDVRALRDAVDEHGLAWVADTAAYTWFNRLTAARYMDANGFAGPFGVVSPAVGSASALPEILTRAQAGEFADGVPAQMQASVVDLLTGKRTSTDPDAEAYSLLLSAMFASWHRPMPEVFPAAVDWIRLLTPLDMLAPTSVRARAVEVMDGDACENVEVVGWLYQFYNSDLKDQINDSNVAIDAAELPAVTQLFTPHWIVRYLVENTLGKLWLRSRPSSGLRDHMRYFVDPIEGQDDTGVTVSSPEEIKVLDPACGSGHMLTYAFDLLFRIYEEEGHSRSSIPQLILTHNLRGLEIDERAAQLASFALAMKARDKDRRFFTRRLNDDQPVQPDIVRVTPLDFDETEATMITGAVAPDKRSELARLLHSFKDSDTFGSLIRVDRDALDSLAVAIRGYEEPDAEQGIASEIEFRLMEKARAVGKQARALADSQYHVVVANPPYLGSGNMGGLLKNWVGKHYPDAKSDLITAFMARTSELCIRSGSWGMIVLPSWMFLTSYASFRAWFLLGRSIISFLHLGRGMFGSDFGSCAFTVTNGAAPSGYKGVYRRLFEQHVEVRHPAIIDDLFLDASHNRFEMSQQDFFSIPEAPIVYWLPVSTRSVFRDNPRLGDRFNVRRGIDSGRDALFVRYWHEVSLGDVMLSADSDRTWHPFNKGGSYRKWYGNSWFVLNWGSGGRDIRRFAQEGANRGTRIQGLDVFHRPSVSWSNVTSGRPSFRSFPAGYTFGSTGPSIDAGGGNGDLVGFLNSSSAEHIIAAISPTIHLEVGQVSNIPIMEWDPAVVAPTVADLLCIFKQDWDCSETSWEFGNLPVFGPGVLEELAESRWSDSLNVTNRAQDLEESNNRYFANLYGLVGDVECEVPLSRISLTQNPYFRYAPTKGVTRTDDEYRTLFELDLARELISYAVGCMMGRYSLDKPGLILADAGATITDFDAKVPNARFRPDADGIIPITAEHYFEDDIVSRMRGFLSVAFGKENVEANVAWLEFALGSGKRKSLRDYFLKDFYNDHVKTYSKRPIYWQVSSNPKTDKGFNALFYLHRYTPATLGIIRENYANQMTDKQQARLETIDHALLSAGKAEATKLSKERDQLTAQRREIREWITNKLFPLSTAEVKLDLDDGVKENYPKLKDVLRKVTGL</sequence>
<dbReference type="InterPro" id="IPR002052">
    <property type="entry name" value="DNA_methylase_N6_adenine_CS"/>
</dbReference>
<keyword evidence="8" id="KW-1185">Reference proteome</keyword>
<evidence type="ECO:0000256" key="3">
    <source>
        <dbReference type="ARBA" id="ARBA00022679"/>
    </source>
</evidence>
<dbReference type="EMBL" id="JAWLKA010000006">
    <property type="protein sequence ID" value="MDV6281504.1"/>
    <property type="molecule type" value="Genomic_DNA"/>
</dbReference>
<dbReference type="InterPro" id="IPR029063">
    <property type="entry name" value="SAM-dependent_MTases_sf"/>
</dbReference>
<organism evidence="7 8">
    <name type="scientific">Rhodococcus jostii</name>
    <dbReference type="NCBI Taxonomy" id="132919"/>
    <lineage>
        <taxon>Bacteria</taxon>
        <taxon>Bacillati</taxon>
        <taxon>Actinomycetota</taxon>
        <taxon>Actinomycetes</taxon>
        <taxon>Mycobacteriales</taxon>
        <taxon>Nocardiaceae</taxon>
        <taxon>Rhodococcus</taxon>
    </lineage>
</organism>
<protein>
    <recommendedName>
        <fullName evidence="1">site-specific DNA-methyltransferase (adenine-specific)</fullName>
        <ecNumber evidence="1">2.1.1.72</ecNumber>
    </recommendedName>
</protein>
<evidence type="ECO:0000313" key="7">
    <source>
        <dbReference type="EMBL" id="MDV6281504.1"/>
    </source>
</evidence>
<evidence type="ECO:0000313" key="8">
    <source>
        <dbReference type="Proteomes" id="UP001185737"/>
    </source>
</evidence>
<dbReference type="PANTHER" id="PTHR33841">
    <property type="entry name" value="DNA METHYLTRANSFERASE YEEA-RELATED"/>
    <property type="match status" value="1"/>
</dbReference>
<dbReference type="PROSITE" id="PS00092">
    <property type="entry name" value="N6_MTASE"/>
    <property type="match status" value="1"/>
</dbReference>
<gene>
    <name evidence="7" type="primary">pglX</name>
    <name evidence="7" type="ORF">R3Q59_13375</name>
</gene>
<evidence type="ECO:0000256" key="2">
    <source>
        <dbReference type="ARBA" id="ARBA00022603"/>
    </source>
</evidence>